<protein>
    <recommendedName>
        <fullName evidence="10">FACT complex subunit POB3</fullName>
    </recommendedName>
</protein>
<dbReference type="PANTHER" id="PTHR45849">
    <property type="entry name" value="FACT COMPLEX SUBUNIT SSRP1"/>
    <property type="match status" value="1"/>
</dbReference>
<name>A0A8S8ZKF7_SORMA</name>
<dbReference type="OMA" id="QVVTKIF"/>
<keyword evidence="4 10" id="KW-0227">DNA damage</keyword>
<evidence type="ECO:0000256" key="6">
    <source>
        <dbReference type="ARBA" id="ARBA00023163"/>
    </source>
</evidence>
<dbReference type="Proteomes" id="UP000433876">
    <property type="component" value="Unassembled WGS sequence"/>
</dbReference>
<reference evidence="13 14" key="1">
    <citation type="submission" date="2017-07" db="EMBL/GenBank/DDBJ databases">
        <title>Genome sequence of the Sordaria macrospora wild type strain R19027.</title>
        <authorList>
            <person name="Nowrousian M."/>
            <person name="Teichert I."/>
            <person name="Kueck U."/>
        </authorList>
    </citation>
    <scope>NUCLEOTIDE SEQUENCE [LARGE SCALE GENOMIC DNA]</scope>
    <source>
        <strain evidence="13 14">R19027</strain>
        <tissue evidence="13">Mycelium</tissue>
    </source>
</reference>
<feature type="compositionally biased region" description="Acidic residues" evidence="11">
    <location>
        <begin position="477"/>
        <end position="488"/>
    </location>
</feature>
<dbReference type="EMBL" id="NMPR01000146">
    <property type="protein sequence ID" value="KAA8629191.1"/>
    <property type="molecule type" value="Genomic_DNA"/>
</dbReference>
<keyword evidence="5 10" id="KW-0805">Transcription regulation</keyword>
<dbReference type="GO" id="GO:0031491">
    <property type="term" value="F:nucleosome binding"/>
    <property type="evidence" value="ECO:0007669"/>
    <property type="project" value="EnsemblFungi"/>
</dbReference>
<dbReference type="InterPro" id="IPR038167">
    <property type="entry name" value="SSRP1_sf"/>
</dbReference>
<comment type="function">
    <text evidence="9 10">Component of the FACT complex, a general chromatin factor that acts to reorganize nucleosomes. The FACT complex is involved in multiple processes that require DNA as a template such as mRNA elongation, DNA replication and DNA repair. During transcription elongation the FACT complex acts as a histone chaperone that both destabilizes and restores nucleosomal structure. It facilitates the passage of RNA polymerase II and transcription by promoting the dissociation of one histone H2A-H2B dimer from the nucleosome, then subsequently promotes the reestablishment of the nucleosome following the passage of RNA polymerase II.</text>
</comment>
<dbReference type="GO" id="GO:0006261">
    <property type="term" value="P:DNA-templated DNA replication"/>
    <property type="evidence" value="ECO:0007669"/>
    <property type="project" value="EnsemblFungi"/>
</dbReference>
<dbReference type="SMART" id="SM01287">
    <property type="entry name" value="Rtt106"/>
    <property type="match status" value="1"/>
</dbReference>
<dbReference type="GO" id="GO:0031509">
    <property type="term" value="P:subtelomeric heterochromatin formation"/>
    <property type="evidence" value="ECO:0007669"/>
    <property type="project" value="EnsemblFungi"/>
</dbReference>
<comment type="caution">
    <text evidence="13">The sequence shown here is derived from an EMBL/GenBank/DDBJ whole genome shotgun (WGS) entry which is preliminary data.</text>
</comment>
<dbReference type="GO" id="GO:0006281">
    <property type="term" value="P:DNA repair"/>
    <property type="evidence" value="ECO:0007669"/>
    <property type="project" value="UniProtKB-KW"/>
</dbReference>
<proteinExistence type="inferred from homology"/>
<keyword evidence="6 10" id="KW-0804">Transcription</keyword>
<evidence type="ECO:0000313" key="13">
    <source>
        <dbReference type="EMBL" id="KAA8629191.1"/>
    </source>
</evidence>
<comment type="similarity">
    <text evidence="1 10">Belongs to the SSRP1 family.</text>
</comment>
<keyword evidence="8 10" id="KW-0539">Nucleus</keyword>
<evidence type="ECO:0000256" key="5">
    <source>
        <dbReference type="ARBA" id="ARBA00023015"/>
    </source>
</evidence>
<dbReference type="InterPro" id="IPR013719">
    <property type="entry name" value="RTT106/SPT16-like_middle_dom"/>
</dbReference>
<dbReference type="Gene3D" id="2.30.29.220">
    <property type="entry name" value="Structure-specific recognition protein (SSRP1)"/>
    <property type="match status" value="1"/>
</dbReference>
<accession>A0A8S8ZKF7</accession>
<dbReference type="InterPro" id="IPR035417">
    <property type="entry name" value="SSRP1/POB3_N"/>
</dbReference>
<dbReference type="InterPro" id="IPR011993">
    <property type="entry name" value="PH-like_dom_sf"/>
</dbReference>
<dbReference type="GO" id="GO:0003677">
    <property type="term" value="F:DNA binding"/>
    <property type="evidence" value="ECO:0007669"/>
    <property type="project" value="InterPro"/>
</dbReference>
<dbReference type="GO" id="GO:0031508">
    <property type="term" value="P:pericentric heterochromatin formation"/>
    <property type="evidence" value="ECO:0007669"/>
    <property type="project" value="EnsemblFungi"/>
</dbReference>
<dbReference type="FunFam" id="2.30.29.30:FF:000310">
    <property type="entry name" value="FACT complex subunit POB3"/>
    <property type="match status" value="1"/>
</dbReference>
<dbReference type="Pfam" id="PF08512">
    <property type="entry name" value="Rttp106-like_middle"/>
    <property type="match status" value="1"/>
</dbReference>
<evidence type="ECO:0000313" key="14">
    <source>
        <dbReference type="Proteomes" id="UP000433876"/>
    </source>
</evidence>
<dbReference type="FunFam" id="2.30.29.30:FF:000146">
    <property type="entry name" value="FACT complex subunit POB3"/>
    <property type="match status" value="1"/>
</dbReference>
<dbReference type="InterPro" id="IPR048993">
    <property type="entry name" value="SSRP1-like_PH1"/>
</dbReference>
<dbReference type="InterPro" id="IPR000969">
    <property type="entry name" value="SSRP1/POB3"/>
</dbReference>
<dbReference type="InterPro" id="IPR050454">
    <property type="entry name" value="RTT106/SSRP1_HistChap/FACT"/>
</dbReference>
<dbReference type="PANTHER" id="PTHR45849:SF1">
    <property type="entry name" value="FACT COMPLEX SUBUNIT SSRP1"/>
    <property type="match status" value="1"/>
</dbReference>
<dbReference type="FunFam" id="2.30.29.150:FF:000001">
    <property type="entry name" value="Fact complex subunit ssrp1"/>
    <property type="match status" value="1"/>
</dbReference>
<dbReference type="Gene3D" id="2.30.29.30">
    <property type="entry name" value="Pleckstrin-homology domain (PH domain)/Phosphotyrosine-binding domain (PTB)"/>
    <property type="match status" value="2"/>
</dbReference>
<feature type="compositionally biased region" description="Acidic residues" evidence="11">
    <location>
        <begin position="531"/>
        <end position="553"/>
    </location>
</feature>
<feature type="domain" description="Histone chaperone RTT106/FACT complex subunit SPT16-like middle" evidence="12">
    <location>
        <begin position="370"/>
        <end position="464"/>
    </location>
</feature>
<evidence type="ECO:0000256" key="11">
    <source>
        <dbReference type="SAM" id="MobiDB-lite"/>
    </source>
</evidence>
<dbReference type="AlphaFoldDB" id="A0A8S8ZKF7"/>
<dbReference type="PRINTS" id="PR00887">
    <property type="entry name" value="SSRCOGNITION"/>
</dbReference>
<dbReference type="GO" id="GO:0006335">
    <property type="term" value="P:DNA replication-dependent chromatin assembly"/>
    <property type="evidence" value="ECO:0007669"/>
    <property type="project" value="EnsemblFungi"/>
</dbReference>
<evidence type="ECO:0000256" key="9">
    <source>
        <dbReference type="ARBA" id="ARBA00025370"/>
    </source>
</evidence>
<dbReference type="GO" id="GO:0000781">
    <property type="term" value="C:chromosome, telomeric region"/>
    <property type="evidence" value="ECO:0007669"/>
    <property type="project" value="GOC"/>
</dbReference>
<dbReference type="FunFam" id="2.30.29.220:FF:000003">
    <property type="entry name" value="FACT complex subunit POB3"/>
    <property type="match status" value="1"/>
</dbReference>
<dbReference type="CDD" id="cd13229">
    <property type="entry name" value="PH_TFIIH"/>
    <property type="match status" value="1"/>
</dbReference>
<keyword evidence="2 10" id="KW-0158">Chromosome</keyword>
<organism evidence="13 14">
    <name type="scientific">Sordaria macrospora</name>
    <dbReference type="NCBI Taxonomy" id="5147"/>
    <lineage>
        <taxon>Eukaryota</taxon>
        <taxon>Fungi</taxon>
        <taxon>Dikarya</taxon>
        <taxon>Ascomycota</taxon>
        <taxon>Pezizomycotina</taxon>
        <taxon>Sordariomycetes</taxon>
        <taxon>Sordariomycetidae</taxon>
        <taxon>Sordariales</taxon>
        <taxon>Sordariaceae</taxon>
        <taxon>Sordaria</taxon>
    </lineage>
</organism>
<dbReference type="GO" id="GO:0034728">
    <property type="term" value="P:nucleosome organization"/>
    <property type="evidence" value="ECO:0007669"/>
    <property type="project" value="EnsemblFungi"/>
</dbReference>
<feature type="region of interest" description="Disordered" evidence="11">
    <location>
        <begin position="150"/>
        <end position="171"/>
    </location>
</feature>
<dbReference type="GO" id="GO:0030466">
    <property type="term" value="P:silent mating-type cassette heterochromatin formation"/>
    <property type="evidence" value="ECO:0007669"/>
    <property type="project" value="EnsemblFungi"/>
</dbReference>
<evidence type="ECO:0000256" key="2">
    <source>
        <dbReference type="ARBA" id="ARBA00022454"/>
    </source>
</evidence>
<sequence length="565" mass="63203">MATIEHFDNIYLDLSKESGKSRFAENGLGWKPAGGGDAFTLDSSNIGGAQWSRAARGYEVKILLRSSGVVQLDGFHQEDYERLSKIFKHWYSINLENKEHSLRGWNWGKAEFSKAELTFNVQNRPAFEIPYSEISNTNLAGRNEIAVEFANDGGKSNGHNGTGGKGKKATAGKDQLVEVRFYIPGTTTRKEAEGGEAGSDADEEEKNAVTLFYDTLIEKAEIGETAGDTIATFLDVLHLTPRGRFDIDMYDASFRLRGKTYDYKIQYDHIKKFMVLPKPDEVHFLLCIGLDPPLRQGQTRYPFVVMQFKADEEVTLDLNITEEELNGKYKDKLQSHYEQPLHQVVAYIFKGLANKKVTTPAKDFTTHRQQYGIKCSIKASEGFLYCLEKAFMFVPKPATYISYEQTQSITFSRVGGAVSALSTFDITVHMKNGAGSSQFSNINREDLKALEEFFKLKGLRVKNEIDDDTNLIAATLGDDDMASSDEEAVGPKADRGSADEDEESVDEDFQAESESDVAEEYDSNHESDGSGSEESDVDNQVDDKDEDRNDDDEGEKRPKKKKKTA</sequence>
<keyword evidence="7 10" id="KW-0234">DNA repair</keyword>
<evidence type="ECO:0000256" key="4">
    <source>
        <dbReference type="ARBA" id="ARBA00022763"/>
    </source>
</evidence>
<dbReference type="Gene3D" id="2.30.29.150">
    <property type="match status" value="1"/>
</dbReference>
<comment type="subcellular location">
    <subcellularLocation>
        <location evidence="10">Nucleus</location>
    </subcellularLocation>
    <subcellularLocation>
        <location evidence="10">Chromosome</location>
    </subcellularLocation>
</comment>
<evidence type="ECO:0000256" key="8">
    <source>
        <dbReference type="ARBA" id="ARBA00023242"/>
    </source>
</evidence>
<dbReference type="Pfam" id="PF21103">
    <property type="entry name" value="PH1_SSRP1-like"/>
    <property type="match status" value="1"/>
</dbReference>
<dbReference type="InterPro" id="IPR024954">
    <property type="entry name" value="SSRP1_DD"/>
</dbReference>
<dbReference type="Pfam" id="PF03531">
    <property type="entry name" value="SSrecog"/>
    <property type="match status" value="1"/>
</dbReference>
<dbReference type="CDD" id="cd13230">
    <property type="entry name" value="PH1_SSRP1-like"/>
    <property type="match status" value="1"/>
</dbReference>
<dbReference type="GO" id="GO:0035101">
    <property type="term" value="C:FACT complex"/>
    <property type="evidence" value="ECO:0007669"/>
    <property type="project" value="EnsemblFungi"/>
</dbReference>
<evidence type="ECO:0000256" key="10">
    <source>
        <dbReference type="RuleBase" id="RU364013"/>
    </source>
</evidence>
<feature type="region of interest" description="Disordered" evidence="11">
    <location>
        <begin position="476"/>
        <end position="565"/>
    </location>
</feature>
<evidence type="ECO:0000259" key="12">
    <source>
        <dbReference type="SMART" id="SM01287"/>
    </source>
</evidence>
<dbReference type="GO" id="GO:0045899">
    <property type="term" value="P:positive regulation of RNA polymerase II transcription preinitiation complex assembly"/>
    <property type="evidence" value="ECO:0007669"/>
    <property type="project" value="EnsemblFungi"/>
</dbReference>
<dbReference type="SUPFAM" id="SSF50729">
    <property type="entry name" value="PH domain-like"/>
    <property type="match status" value="1"/>
</dbReference>
<dbReference type="VEuPathDB" id="FungiDB:SMAC_02295"/>
<dbReference type="GO" id="GO:0042393">
    <property type="term" value="F:histone binding"/>
    <property type="evidence" value="ECO:0007669"/>
    <property type="project" value="EnsemblFungi"/>
</dbReference>
<evidence type="ECO:0000256" key="1">
    <source>
        <dbReference type="ARBA" id="ARBA00010060"/>
    </source>
</evidence>
<dbReference type="Pfam" id="PF17292">
    <property type="entry name" value="POB3_N"/>
    <property type="match status" value="1"/>
</dbReference>
<gene>
    <name evidence="13" type="ORF">SMACR_02295</name>
</gene>
<evidence type="ECO:0000256" key="7">
    <source>
        <dbReference type="ARBA" id="ARBA00023204"/>
    </source>
</evidence>
<feature type="compositionally biased region" description="Acidic residues" evidence="11">
    <location>
        <begin position="499"/>
        <end position="521"/>
    </location>
</feature>
<dbReference type="CDD" id="cd13231">
    <property type="entry name" value="PH2_SSRP1-like"/>
    <property type="match status" value="1"/>
</dbReference>
<evidence type="ECO:0000256" key="3">
    <source>
        <dbReference type="ARBA" id="ARBA00022705"/>
    </source>
</evidence>
<keyword evidence="3 10" id="KW-0235">DNA replication</keyword>